<evidence type="ECO:0000313" key="2">
    <source>
        <dbReference type="EMBL" id="MBB5084299.1"/>
    </source>
</evidence>
<dbReference type="GO" id="GO:0008757">
    <property type="term" value="F:S-adenosylmethionine-dependent methyltransferase activity"/>
    <property type="evidence" value="ECO:0007669"/>
    <property type="project" value="InterPro"/>
</dbReference>
<dbReference type="Gene3D" id="3.40.50.150">
    <property type="entry name" value="Vaccinia Virus protein VP39"/>
    <property type="match status" value="1"/>
</dbReference>
<proteinExistence type="predicted"/>
<dbReference type="SUPFAM" id="SSF53335">
    <property type="entry name" value="S-adenosyl-L-methionine-dependent methyltransferases"/>
    <property type="match status" value="1"/>
</dbReference>
<dbReference type="PANTHER" id="PTHR42912">
    <property type="entry name" value="METHYLTRANSFERASE"/>
    <property type="match status" value="1"/>
</dbReference>
<protein>
    <submittedName>
        <fullName evidence="2">SAM-dependent methyltransferase</fullName>
    </submittedName>
</protein>
<dbReference type="GO" id="GO:0032259">
    <property type="term" value="P:methylation"/>
    <property type="evidence" value="ECO:0007669"/>
    <property type="project" value="UniProtKB-KW"/>
</dbReference>
<evidence type="ECO:0000313" key="3">
    <source>
        <dbReference type="Proteomes" id="UP000568380"/>
    </source>
</evidence>
<keyword evidence="2" id="KW-0808">Transferase</keyword>
<dbReference type="InterPro" id="IPR050508">
    <property type="entry name" value="Methyltransf_Superfamily"/>
</dbReference>
<dbReference type="Proteomes" id="UP000568380">
    <property type="component" value="Unassembled WGS sequence"/>
</dbReference>
<dbReference type="AlphaFoldDB" id="A0A7W8ADL8"/>
<dbReference type="InterPro" id="IPR029063">
    <property type="entry name" value="SAM-dependent_MTases_sf"/>
</dbReference>
<sequence>MTNPQVYARGFASLTAHTVDPLLNLVRKSRAPRLLDLGCGTGVVTAAALALGADVTAVDSDLDMLEYTARAHPHAAVRLAALPELPFPEGGFDAVAGNFVIQHAPDTPATLAELHRVLRPGGTLALSWWKRDEMPATTLLADAAASVGLPKVPDPPRDFDRYTSPAAFTALLKRSGFSGGAVDTIRWRHRVDLATWWDDVTAAAGPRFAFILEQDAATVERIRQAYLALAAPYAEQGFPVCAHLAHATR</sequence>
<evidence type="ECO:0000259" key="1">
    <source>
        <dbReference type="Pfam" id="PF08241"/>
    </source>
</evidence>
<keyword evidence="3" id="KW-1185">Reference proteome</keyword>
<gene>
    <name evidence="2" type="ORF">HNR40_009808</name>
</gene>
<dbReference type="InterPro" id="IPR013216">
    <property type="entry name" value="Methyltransf_11"/>
</dbReference>
<organism evidence="2 3">
    <name type="scientific">Nonomuraea endophytica</name>
    <dbReference type="NCBI Taxonomy" id="714136"/>
    <lineage>
        <taxon>Bacteria</taxon>
        <taxon>Bacillati</taxon>
        <taxon>Actinomycetota</taxon>
        <taxon>Actinomycetes</taxon>
        <taxon>Streptosporangiales</taxon>
        <taxon>Streptosporangiaceae</taxon>
        <taxon>Nonomuraea</taxon>
    </lineage>
</organism>
<dbReference type="Pfam" id="PF08241">
    <property type="entry name" value="Methyltransf_11"/>
    <property type="match status" value="1"/>
</dbReference>
<dbReference type="CDD" id="cd02440">
    <property type="entry name" value="AdoMet_MTases"/>
    <property type="match status" value="1"/>
</dbReference>
<comment type="caution">
    <text evidence="2">The sequence shown here is derived from an EMBL/GenBank/DDBJ whole genome shotgun (WGS) entry which is preliminary data.</text>
</comment>
<dbReference type="EMBL" id="JACHIN010000022">
    <property type="protein sequence ID" value="MBB5084299.1"/>
    <property type="molecule type" value="Genomic_DNA"/>
</dbReference>
<reference evidence="2 3" key="1">
    <citation type="submission" date="2020-08" db="EMBL/GenBank/DDBJ databases">
        <title>Genomic Encyclopedia of Type Strains, Phase IV (KMG-IV): sequencing the most valuable type-strain genomes for metagenomic binning, comparative biology and taxonomic classification.</title>
        <authorList>
            <person name="Goeker M."/>
        </authorList>
    </citation>
    <scope>NUCLEOTIDE SEQUENCE [LARGE SCALE GENOMIC DNA]</scope>
    <source>
        <strain evidence="2 3">DSM 45385</strain>
    </source>
</reference>
<accession>A0A7W8ADL8</accession>
<keyword evidence="2" id="KW-0489">Methyltransferase</keyword>
<dbReference type="RefSeq" id="WP_184974117.1">
    <property type="nucleotide sequence ID" value="NZ_JACHIN010000022.1"/>
</dbReference>
<feature type="domain" description="Methyltransferase type 11" evidence="1">
    <location>
        <begin position="35"/>
        <end position="125"/>
    </location>
</feature>
<name>A0A7W8ADL8_9ACTN</name>
<dbReference type="PANTHER" id="PTHR42912:SF95">
    <property type="entry name" value="METHYLTRANSFERASE TYPE 11 DOMAIN-CONTAINING PROTEIN"/>
    <property type="match status" value="1"/>
</dbReference>